<evidence type="ECO:0000259" key="1">
    <source>
        <dbReference type="Pfam" id="PF14622"/>
    </source>
</evidence>
<dbReference type="AlphaFoldDB" id="A0A8T9CFV7"/>
<dbReference type="InterPro" id="IPR036389">
    <property type="entry name" value="RNase_III_sf"/>
</dbReference>
<organism evidence="2 3">
    <name type="scientific">Lachnellula suecica</name>
    <dbReference type="NCBI Taxonomy" id="602035"/>
    <lineage>
        <taxon>Eukaryota</taxon>
        <taxon>Fungi</taxon>
        <taxon>Dikarya</taxon>
        <taxon>Ascomycota</taxon>
        <taxon>Pezizomycotina</taxon>
        <taxon>Leotiomycetes</taxon>
        <taxon>Helotiales</taxon>
        <taxon>Lachnaceae</taxon>
        <taxon>Lachnellula</taxon>
    </lineage>
</organism>
<dbReference type="GO" id="GO:0003735">
    <property type="term" value="F:structural constituent of ribosome"/>
    <property type="evidence" value="ECO:0007669"/>
    <property type="project" value="InterPro"/>
</dbReference>
<dbReference type="Gene3D" id="1.10.1520.10">
    <property type="entry name" value="Ribonuclease III domain"/>
    <property type="match status" value="1"/>
</dbReference>
<name>A0A8T9CFV7_9HELO</name>
<protein>
    <recommendedName>
        <fullName evidence="1">RNase III domain-containing protein</fullName>
    </recommendedName>
</protein>
<dbReference type="GO" id="GO:0032543">
    <property type="term" value="P:mitochondrial translation"/>
    <property type="evidence" value="ECO:0007669"/>
    <property type="project" value="InterPro"/>
</dbReference>
<evidence type="ECO:0000313" key="2">
    <source>
        <dbReference type="EMBL" id="TVY84052.1"/>
    </source>
</evidence>
<proteinExistence type="predicted"/>
<dbReference type="PANTHER" id="PTHR28160">
    <property type="entry name" value="54S RIBOSOMAL PROTEIN L15, MITOCHONDRIAL"/>
    <property type="match status" value="1"/>
</dbReference>
<comment type="caution">
    <text evidence="2">The sequence shown here is derived from an EMBL/GenBank/DDBJ whole genome shotgun (WGS) entry which is preliminary data.</text>
</comment>
<accession>A0A8T9CFV7</accession>
<dbReference type="Proteomes" id="UP000469558">
    <property type="component" value="Unassembled WGS sequence"/>
</dbReference>
<dbReference type="InterPro" id="IPR040030">
    <property type="entry name" value="Ribosomal_mL57"/>
</dbReference>
<keyword evidence="3" id="KW-1185">Reference proteome</keyword>
<dbReference type="GO" id="GO:0005762">
    <property type="term" value="C:mitochondrial large ribosomal subunit"/>
    <property type="evidence" value="ECO:0007669"/>
    <property type="project" value="InterPro"/>
</dbReference>
<dbReference type="GO" id="GO:0006396">
    <property type="term" value="P:RNA processing"/>
    <property type="evidence" value="ECO:0007669"/>
    <property type="project" value="InterPro"/>
</dbReference>
<dbReference type="FunFam" id="1.10.1520.10:FF:000018">
    <property type="entry name" value="RNase III domain protein"/>
    <property type="match status" value="1"/>
</dbReference>
<evidence type="ECO:0000313" key="3">
    <source>
        <dbReference type="Proteomes" id="UP000469558"/>
    </source>
</evidence>
<dbReference type="Pfam" id="PF14622">
    <property type="entry name" value="Ribonucleas_3_3"/>
    <property type="match status" value="1"/>
</dbReference>
<dbReference type="EMBL" id="QGMK01000123">
    <property type="protein sequence ID" value="TVY84052.1"/>
    <property type="molecule type" value="Genomic_DNA"/>
</dbReference>
<dbReference type="OrthoDB" id="2281895at2759"/>
<dbReference type="InterPro" id="IPR000999">
    <property type="entry name" value="RNase_III_dom"/>
</dbReference>
<reference evidence="2 3" key="1">
    <citation type="submission" date="2018-05" db="EMBL/GenBank/DDBJ databases">
        <title>Genome sequencing and assembly of the regulated plant pathogen Lachnellula willkommii and related sister species for the development of diagnostic species identification markers.</title>
        <authorList>
            <person name="Giroux E."/>
            <person name="Bilodeau G."/>
        </authorList>
    </citation>
    <scope>NUCLEOTIDE SEQUENCE [LARGE SCALE GENOMIC DNA]</scope>
    <source>
        <strain evidence="2 3">CBS 268.59</strain>
    </source>
</reference>
<gene>
    <name evidence="2" type="ORF">LSUE1_G002693</name>
</gene>
<dbReference type="GO" id="GO:0004525">
    <property type="term" value="F:ribonuclease III activity"/>
    <property type="evidence" value="ECO:0007669"/>
    <property type="project" value="InterPro"/>
</dbReference>
<sequence>MASRTANRPLQCIVKRIRPVCECASSRTVAIRHFSASKSRLEAERGTDKGERPRWSYTPEEMKAPYPWKPKMPENEFKCNNDPQVLDRFYINFLGRGGDKLLTEEIKWLAVTHKSFDQGRRGFNDRLAFFGRRILTLQTNLALVNSSVATQTQSKNPSDNRVPFNHPALEGLANLSDTPVGSVLTKERLAGLATQMGMRDIMRWQPRMVASLNASGIHVVLNSCLYAIIGAIALQRGGAVAGEVAREKILKPLGIS</sequence>
<dbReference type="PANTHER" id="PTHR28160:SF1">
    <property type="entry name" value="LARGE RIBOSOMAL SUBUNIT PROTEIN ML57"/>
    <property type="match status" value="1"/>
</dbReference>
<feature type="domain" description="RNase III" evidence="1">
    <location>
        <begin position="104"/>
        <end position="253"/>
    </location>
</feature>